<evidence type="ECO:0000313" key="1">
    <source>
        <dbReference type="EMBL" id="POR31049.1"/>
    </source>
</evidence>
<dbReference type="OrthoDB" id="3542212at2759"/>
<name>A0A2S4KLK0_9HYPO</name>
<dbReference type="EMBL" id="PKSG01001110">
    <property type="protein sequence ID" value="POR31049.1"/>
    <property type="molecule type" value="Genomic_DNA"/>
</dbReference>
<dbReference type="Proteomes" id="UP000237481">
    <property type="component" value="Unassembled WGS sequence"/>
</dbReference>
<comment type="caution">
    <text evidence="1">The sequence shown here is derived from an EMBL/GenBank/DDBJ whole genome shotgun (WGS) entry which is preliminary data.</text>
</comment>
<proteinExistence type="predicted"/>
<reference evidence="1 2" key="1">
    <citation type="submission" date="2018-01" db="EMBL/GenBank/DDBJ databases">
        <title>Harnessing the power of phylogenomics to disentangle the directionality and signatures of interkingdom host jumping in the parasitic fungal genus Tolypocladium.</title>
        <authorList>
            <person name="Quandt C.A."/>
            <person name="Patterson W."/>
            <person name="Spatafora J.W."/>
        </authorList>
    </citation>
    <scope>NUCLEOTIDE SEQUENCE [LARGE SCALE GENOMIC DNA]</scope>
    <source>
        <strain evidence="1 2">NRBC 100945</strain>
    </source>
</reference>
<gene>
    <name evidence="1" type="ORF">TPAR_08751</name>
</gene>
<dbReference type="PANTHER" id="PTHR42052:SF1">
    <property type="entry name" value="ABM DOMAIN-CONTAINING PROTEIN"/>
    <property type="match status" value="1"/>
</dbReference>
<keyword evidence="2" id="KW-1185">Reference proteome</keyword>
<dbReference type="AlphaFoldDB" id="A0A2S4KLK0"/>
<evidence type="ECO:0000313" key="2">
    <source>
        <dbReference type="Proteomes" id="UP000237481"/>
    </source>
</evidence>
<organism evidence="1 2">
    <name type="scientific">Tolypocladium paradoxum</name>
    <dbReference type="NCBI Taxonomy" id="94208"/>
    <lineage>
        <taxon>Eukaryota</taxon>
        <taxon>Fungi</taxon>
        <taxon>Dikarya</taxon>
        <taxon>Ascomycota</taxon>
        <taxon>Pezizomycotina</taxon>
        <taxon>Sordariomycetes</taxon>
        <taxon>Hypocreomycetidae</taxon>
        <taxon>Hypocreales</taxon>
        <taxon>Ophiocordycipitaceae</taxon>
        <taxon>Tolypocladium</taxon>
    </lineage>
</organism>
<accession>A0A2S4KLK0</accession>
<protein>
    <submittedName>
        <fullName evidence="1">Uncharacterized protein</fullName>
    </submittedName>
</protein>
<sequence>MPVTEFAIIELRGGHDHLEFLETLMECQELQDEWTHHNQPHNLESNINLSSMYIEQSDPPSLLITAPWDSPEAHREWIQCSENQKCNGKLSQYIAPGCNSVLLFHMEPAGKQLDMWTSFAPNGSFNVCRITVDSGQRGSLQKAYQELEDSMLGNGGGQKVWAGWRIEKSGDAEDFVVFWSDDVPDEHLHSLMTFSDDRDYRRFKHVV</sequence>
<dbReference type="PANTHER" id="PTHR42052">
    <property type="entry name" value="ABM DOMAIN-CONTAINING PROTEIN"/>
    <property type="match status" value="1"/>
</dbReference>